<name>A0A5C0ART3_9BURK</name>
<keyword evidence="3" id="KW-1185">Reference proteome</keyword>
<dbReference type="EMBL" id="CP043046">
    <property type="protein sequence ID" value="QEI04818.1"/>
    <property type="molecule type" value="Genomic_DNA"/>
</dbReference>
<organism evidence="2 3">
    <name type="scientific">Pigmentiphaga aceris</name>
    <dbReference type="NCBI Taxonomy" id="1940612"/>
    <lineage>
        <taxon>Bacteria</taxon>
        <taxon>Pseudomonadati</taxon>
        <taxon>Pseudomonadota</taxon>
        <taxon>Betaproteobacteria</taxon>
        <taxon>Burkholderiales</taxon>
        <taxon>Alcaligenaceae</taxon>
        <taxon>Pigmentiphaga</taxon>
    </lineage>
</organism>
<dbReference type="Pfam" id="PF13469">
    <property type="entry name" value="Sulfotransfer_3"/>
    <property type="match status" value="1"/>
</dbReference>
<accession>A0A5C0ART3</accession>
<dbReference type="RefSeq" id="WP_148812495.1">
    <property type="nucleotide sequence ID" value="NZ_CP043046.1"/>
</dbReference>
<evidence type="ECO:0000313" key="3">
    <source>
        <dbReference type="Proteomes" id="UP000325161"/>
    </source>
</evidence>
<feature type="region of interest" description="Disordered" evidence="1">
    <location>
        <begin position="273"/>
        <end position="308"/>
    </location>
</feature>
<sequence length="308" mass="34384">MLAQFHFICGLPRSGSTLLSALLRQNPRFHAGMSSPVGNLLNGMLGQLGAGSEFGPLVTTEQRRRLGRGLFDAYYADHADKAVIFDTNRGWSGQMAAALDMFPRAKFIACVRNVAWVMDSIEQRYRADPYEITKLFTNDAERNDVYSRVEALAQRNRMVGGPWAALKQAFYSNEAENLLVVDYDLLAQAPDKVLKLIYDFIGEPWFEHDYQGLNYDEPAFDRNLGLPNLHKVREKVALQHRRSVLPPDLFAQYSQLSFWQHGADSAARVIAVKPPPDQHGNANVAAGMPLPSSNTDLHGTKPPRNTIG</sequence>
<dbReference type="KEGG" id="pacr:FXN63_02395"/>
<evidence type="ECO:0000313" key="2">
    <source>
        <dbReference type="EMBL" id="QEI04818.1"/>
    </source>
</evidence>
<dbReference type="OrthoDB" id="9766687at2"/>
<reference evidence="2 3" key="1">
    <citation type="submission" date="2019-08" db="EMBL/GenBank/DDBJ databases">
        <title>Amphibian skin-associated Pigmentiphaga: genome sequence and occurrence across geography and hosts.</title>
        <authorList>
            <person name="Bletz M.C."/>
            <person name="Bunk B."/>
            <person name="Sproeer C."/>
            <person name="Biwer P."/>
            <person name="Reiter S."/>
            <person name="Rabemananjara F.C.E."/>
            <person name="Schulz S."/>
            <person name="Overmann J."/>
            <person name="Vences M."/>
        </authorList>
    </citation>
    <scope>NUCLEOTIDE SEQUENCE [LARGE SCALE GENOMIC DNA]</scope>
    <source>
        <strain evidence="2 3">Mada1488</strain>
    </source>
</reference>
<dbReference type="Gene3D" id="3.40.50.300">
    <property type="entry name" value="P-loop containing nucleotide triphosphate hydrolases"/>
    <property type="match status" value="1"/>
</dbReference>
<proteinExistence type="predicted"/>
<keyword evidence="2" id="KW-0808">Transferase</keyword>
<dbReference type="Proteomes" id="UP000325161">
    <property type="component" value="Chromosome"/>
</dbReference>
<dbReference type="AlphaFoldDB" id="A0A5C0ART3"/>
<gene>
    <name evidence="2" type="ORF">FXN63_02395</name>
</gene>
<dbReference type="SUPFAM" id="SSF52540">
    <property type="entry name" value="P-loop containing nucleoside triphosphate hydrolases"/>
    <property type="match status" value="1"/>
</dbReference>
<dbReference type="InterPro" id="IPR027417">
    <property type="entry name" value="P-loop_NTPase"/>
</dbReference>
<dbReference type="GO" id="GO:0016740">
    <property type="term" value="F:transferase activity"/>
    <property type="evidence" value="ECO:0007669"/>
    <property type="project" value="UniProtKB-KW"/>
</dbReference>
<protein>
    <submittedName>
        <fullName evidence="2">Sulfotransferase</fullName>
    </submittedName>
</protein>
<evidence type="ECO:0000256" key="1">
    <source>
        <dbReference type="SAM" id="MobiDB-lite"/>
    </source>
</evidence>